<evidence type="ECO:0000256" key="1">
    <source>
        <dbReference type="SAM" id="MobiDB-lite"/>
    </source>
</evidence>
<sequence length="68" mass="7500">MNKLVLKSQTLGHSNTIRNLAPSQQLGQSTAKQPQIRRVPSMNSAELPPLAYEKKRSSLTSTERGPIN</sequence>
<feature type="compositionally biased region" description="Polar residues" evidence="1">
    <location>
        <begin position="58"/>
        <end position="68"/>
    </location>
</feature>
<name>A0A915D466_9BILA</name>
<dbReference type="WBParaSite" id="jg15385">
    <property type="protein sequence ID" value="jg15385"/>
    <property type="gene ID" value="jg15385"/>
</dbReference>
<protein>
    <submittedName>
        <fullName evidence="3">Uncharacterized protein</fullName>
    </submittedName>
</protein>
<dbReference type="AlphaFoldDB" id="A0A915D466"/>
<feature type="compositionally biased region" description="Polar residues" evidence="1">
    <location>
        <begin position="7"/>
        <end position="33"/>
    </location>
</feature>
<proteinExistence type="predicted"/>
<accession>A0A915D466</accession>
<reference evidence="3" key="1">
    <citation type="submission" date="2022-11" db="UniProtKB">
        <authorList>
            <consortium name="WormBaseParasite"/>
        </authorList>
    </citation>
    <scope>IDENTIFICATION</scope>
</reference>
<feature type="region of interest" description="Disordered" evidence="1">
    <location>
        <begin position="1"/>
        <end position="68"/>
    </location>
</feature>
<keyword evidence="2" id="KW-1185">Reference proteome</keyword>
<evidence type="ECO:0000313" key="2">
    <source>
        <dbReference type="Proteomes" id="UP000887574"/>
    </source>
</evidence>
<organism evidence="2 3">
    <name type="scientific">Ditylenchus dipsaci</name>
    <dbReference type="NCBI Taxonomy" id="166011"/>
    <lineage>
        <taxon>Eukaryota</taxon>
        <taxon>Metazoa</taxon>
        <taxon>Ecdysozoa</taxon>
        <taxon>Nematoda</taxon>
        <taxon>Chromadorea</taxon>
        <taxon>Rhabditida</taxon>
        <taxon>Tylenchina</taxon>
        <taxon>Tylenchomorpha</taxon>
        <taxon>Sphaerularioidea</taxon>
        <taxon>Anguinidae</taxon>
        <taxon>Anguininae</taxon>
        <taxon>Ditylenchus</taxon>
    </lineage>
</organism>
<dbReference type="Proteomes" id="UP000887574">
    <property type="component" value="Unplaced"/>
</dbReference>
<evidence type="ECO:0000313" key="3">
    <source>
        <dbReference type="WBParaSite" id="jg15385"/>
    </source>
</evidence>